<proteinExistence type="predicted"/>
<evidence type="ECO:0008006" key="4">
    <source>
        <dbReference type="Google" id="ProtNLM"/>
    </source>
</evidence>
<keyword evidence="1" id="KW-0472">Membrane</keyword>
<name>A0A6I5A3R8_9BACI</name>
<evidence type="ECO:0000313" key="2">
    <source>
        <dbReference type="EMBL" id="MYL34661.1"/>
    </source>
</evidence>
<reference evidence="2 3" key="1">
    <citation type="submission" date="2019-11" db="EMBL/GenBank/DDBJ databases">
        <title>Genome sequences of 17 halophilic strains isolated from different environments.</title>
        <authorList>
            <person name="Furrow R.E."/>
        </authorList>
    </citation>
    <scope>NUCLEOTIDE SEQUENCE [LARGE SCALE GENOMIC DNA]</scope>
    <source>
        <strain evidence="2 3">22514_16_FS</strain>
    </source>
</reference>
<accession>A0A6I5A3R8</accession>
<comment type="caution">
    <text evidence="2">The sequence shown here is derived from an EMBL/GenBank/DDBJ whole genome shotgun (WGS) entry which is preliminary data.</text>
</comment>
<organism evidence="2 3">
    <name type="scientific">Pontibacillus yanchengensis</name>
    <dbReference type="NCBI Taxonomy" id="462910"/>
    <lineage>
        <taxon>Bacteria</taxon>
        <taxon>Bacillati</taxon>
        <taxon>Bacillota</taxon>
        <taxon>Bacilli</taxon>
        <taxon>Bacillales</taxon>
        <taxon>Bacillaceae</taxon>
        <taxon>Pontibacillus</taxon>
    </lineage>
</organism>
<keyword evidence="1" id="KW-1133">Transmembrane helix</keyword>
<feature type="transmembrane region" description="Helical" evidence="1">
    <location>
        <begin position="20"/>
        <end position="39"/>
    </location>
</feature>
<dbReference type="EMBL" id="WMEQ01000010">
    <property type="protein sequence ID" value="MYL34661.1"/>
    <property type="molecule type" value="Genomic_DNA"/>
</dbReference>
<dbReference type="SUPFAM" id="SSF51445">
    <property type="entry name" value="(Trans)glycosidases"/>
    <property type="match status" value="1"/>
</dbReference>
<sequence length="307" mass="34958">MNDRKQALLNSLQHRRKITVIMVLLISLGILTTTTFMGGGKEEVKATWIWDVEQIQENPEKTISFAKQQNVNLIYVHVSIKDFSPKLYRSFIEEASKQDINVYALGGDPTWALTKNQDSMDKFVSQVKNYNRVVSDEQKFEGIHLDVEPYLLPEWKKNQNEVIEQWMMNTATVVDQAKANTELAVSGDFPFWVHKLNVPGSSQKVSEWMLNKLDSITIMAYRDYTEGTNGIKSIVTPLVNQAHQHNKSVIVGVNVIDTSEGSHTTFHGNKPGQMANELDKLEQQFNDHGGYAGIAIHDYKHWKTNVH</sequence>
<evidence type="ECO:0000313" key="3">
    <source>
        <dbReference type="Proteomes" id="UP000468638"/>
    </source>
</evidence>
<gene>
    <name evidence="2" type="ORF">GLW05_13770</name>
</gene>
<evidence type="ECO:0000256" key="1">
    <source>
        <dbReference type="SAM" id="Phobius"/>
    </source>
</evidence>
<dbReference type="AlphaFoldDB" id="A0A6I5A3R8"/>
<dbReference type="OrthoDB" id="7054537at2"/>
<keyword evidence="1" id="KW-0812">Transmembrane</keyword>
<protein>
    <recommendedName>
        <fullName evidence="4">Amidase</fullName>
    </recommendedName>
</protein>
<dbReference type="RefSeq" id="WP_160849315.1">
    <property type="nucleotide sequence ID" value="NZ_WMEQ01000010.1"/>
</dbReference>
<dbReference type="InterPro" id="IPR017853">
    <property type="entry name" value="GH"/>
</dbReference>
<dbReference type="Proteomes" id="UP000468638">
    <property type="component" value="Unassembled WGS sequence"/>
</dbReference>